<dbReference type="STRING" id="856793.MICA_1168"/>
<gene>
    <name evidence="3" type="ordered locus">MICA_1168</name>
</gene>
<organism evidence="3 4">
    <name type="scientific">Micavibrio aeruginosavorus (strain ARL-13)</name>
    <dbReference type="NCBI Taxonomy" id="856793"/>
    <lineage>
        <taxon>Bacteria</taxon>
        <taxon>Pseudomonadati</taxon>
        <taxon>Bdellovibrionota</taxon>
        <taxon>Bdellovibrionia</taxon>
        <taxon>Bdellovibrionales</taxon>
        <taxon>Pseudobdellovibrionaceae</taxon>
        <taxon>Micavibrio</taxon>
    </lineage>
</organism>
<dbReference type="Gene3D" id="3.40.50.1820">
    <property type="entry name" value="alpha/beta hydrolase"/>
    <property type="match status" value="1"/>
</dbReference>
<sequence length="297" mass="32485">MKNAFPRTGMIDAADGSGHRIYFESYGPVDAPAFVMVHGNSGNVFEPSKLSMWDLDTQRVIIIHARGVGLSTPMGKVEKNLYPNLADDIETVRAHLGVDQVSLFGWSAGAAVCCLYAQKYQQHVNDVVFYGAFLGGKKELEAYYQRSQQQYPDGWKKFCTTYGPNSAYFAVLSANAFLLWGAPQEKRDAALNYERVFGTYNASGAELDRLVANRTVFANMIEQDFGLSSKTQIVVPPNAKFIRGANDYIGTPTAGETIINNAGHDVHDPHVQMFLKSVMAGVIAPVSPAPSPQPPQP</sequence>
<dbReference type="GO" id="GO:0004177">
    <property type="term" value="F:aminopeptidase activity"/>
    <property type="evidence" value="ECO:0007669"/>
    <property type="project" value="UniProtKB-EC"/>
</dbReference>
<dbReference type="InterPro" id="IPR005944">
    <property type="entry name" value="Pro_iminopeptidase"/>
</dbReference>
<evidence type="ECO:0000313" key="4">
    <source>
        <dbReference type="Proteomes" id="UP000009286"/>
    </source>
</evidence>
<keyword evidence="3" id="KW-0378">Hydrolase</keyword>
<protein>
    <recommendedName>
        <fullName evidence="1">Proline iminopeptidase</fullName>
    </recommendedName>
</protein>
<dbReference type="GO" id="GO:0006508">
    <property type="term" value="P:proteolysis"/>
    <property type="evidence" value="ECO:0007669"/>
    <property type="project" value="InterPro"/>
</dbReference>
<name>G2KPJ1_MICAA</name>
<keyword evidence="4" id="KW-1185">Reference proteome</keyword>
<proteinExistence type="predicted"/>
<dbReference type="EMBL" id="CP002382">
    <property type="protein sequence ID" value="AEP09491.1"/>
    <property type="molecule type" value="Genomic_DNA"/>
</dbReference>
<accession>G2KPJ1</accession>
<reference evidence="3 4" key="1">
    <citation type="journal article" date="2011" name="BMC Genomics">
        <title>Genomic insights into an obligate epibiotic bacterial predator: Micavibrio aeruginosavorus ARL-13.</title>
        <authorList>
            <person name="Wang Z."/>
            <person name="Kadouri D."/>
            <person name="Wu M."/>
        </authorList>
    </citation>
    <scope>NUCLEOTIDE SEQUENCE [LARGE SCALE GENOMIC DNA]</scope>
    <source>
        <strain evidence="3 4">ARL-13</strain>
    </source>
</reference>
<dbReference type="GO" id="GO:0005737">
    <property type="term" value="C:cytoplasm"/>
    <property type="evidence" value="ECO:0007669"/>
    <property type="project" value="InterPro"/>
</dbReference>
<dbReference type="SUPFAM" id="SSF53474">
    <property type="entry name" value="alpha/beta-Hydrolases"/>
    <property type="match status" value="1"/>
</dbReference>
<dbReference type="InterPro" id="IPR000073">
    <property type="entry name" value="AB_hydrolase_1"/>
</dbReference>
<dbReference type="PANTHER" id="PTHR43722:SF1">
    <property type="entry name" value="PROLINE IMINOPEPTIDASE"/>
    <property type="match status" value="1"/>
</dbReference>
<dbReference type="HOGENOM" id="CLU_936308_0_0_5"/>
<evidence type="ECO:0000259" key="2">
    <source>
        <dbReference type="Pfam" id="PF00561"/>
    </source>
</evidence>
<evidence type="ECO:0000256" key="1">
    <source>
        <dbReference type="ARBA" id="ARBA00021843"/>
    </source>
</evidence>
<dbReference type="PANTHER" id="PTHR43722">
    <property type="entry name" value="PROLINE IMINOPEPTIDASE"/>
    <property type="match status" value="1"/>
</dbReference>
<dbReference type="InterPro" id="IPR029058">
    <property type="entry name" value="AB_hydrolase_fold"/>
</dbReference>
<dbReference type="RefSeq" id="WP_014102714.1">
    <property type="nucleotide sequence ID" value="NC_016026.1"/>
</dbReference>
<dbReference type="Pfam" id="PF00561">
    <property type="entry name" value="Abhydrolase_1"/>
    <property type="match status" value="1"/>
</dbReference>
<dbReference type="OrthoDB" id="9799612at2"/>
<dbReference type="eggNOG" id="COG0596">
    <property type="taxonomic scope" value="Bacteria"/>
</dbReference>
<evidence type="ECO:0000313" key="3">
    <source>
        <dbReference type="EMBL" id="AEP09491.1"/>
    </source>
</evidence>
<dbReference type="Proteomes" id="UP000009286">
    <property type="component" value="Chromosome"/>
</dbReference>
<dbReference type="AlphaFoldDB" id="G2KPJ1"/>
<dbReference type="KEGG" id="mai:MICA_1168"/>
<feature type="domain" description="AB hydrolase-1" evidence="2">
    <location>
        <begin position="32"/>
        <end position="156"/>
    </location>
</feature>